<name>A0A344L0X5_9PSEU</name>
<protein>
    <submittedName>
        <fullName evidence="2">Toxic anion resistance protein</fullName>
    </submittedName>
</protein>
<comment type="similarity">
    <text evidence="1">Belongs to the TelA family.</text>
</comment>
<evidence type="ECO:0000313" key="3">
    <source>
        <dbReference type="Proteomes" id="UP000250434"/>
    </source>
</evidence>
<accession>A0A344L0X5</accession>
<dbReference type="InterPro" id="IPR008863">
    <property type="entry name" value="Toxic_anion-R_TelA"/>
</dbReference>
<organism evidence="2 3">
    <name type="scientific">Amycolatopsis albispora</name>
    <dbReference type="NCBI Taxonomy" id="1804986"/>
    <lineage>
        <taxon>Bacteria</taxon>
        <taxon>Bacillati</taxon>
        <taxon>Actinomycetota</taxon>
        <taxon>Actinomycetes</taxon>
        <taxon>Pseudonocardiales</taxon>
        <taxon>Pseudonocardiaceae</taxon>
        <taxon>Amycolatopsis</taxon>
    </lineage>
</organism>
<evidence type="ECO:0000256" key="1">
    <source>
        <dbReference type="ARBA" id="ARBA00005541"/>
    </source>
</evidence>
<dbReference type="Pfam" id="PF05816">
    <property type="entry name" value="TelA"/>
    <property type="match status" value="1"/>
</dbReference>
<dbReference type="Proteomes" id="UP000250434">
    <property type="component" value="Chromosome"/>
</dbReference>
<dbReference type="PANTHER" id="PTHR38432:SF1">
    <property type="entry name" value="TELA-LIKE PROTEIN SAOUHSC_01408"/>
    <property type="match status" value="1"/>
</dbReference>
<dbReference type="KEGG" id="aab:A4R43_03510"/>
<sequence>MDAFELTPPEAVAAVPAERAAGLITLTEDRKAAAEERAAHFAERLRELDVRSPQFTTVLDELLAVGEADMRAAASVAGALLDRSARALSGTRGEIASPQQQVTVSLAGLRRTVAELDPAKLPLTGRKLLGMFPMAGAAKKALDRYRAANEPVNALVVELRARQDVLRRDNAVLQGERERLWQTMGKLAETAAFAAAVDNAIDRQAEVFDLTDPAHANALRADVLHPIRQRHQDLLTQLAVSAQGYLALDLIRRTNDELIRGVERAVSTTVSALRVALLVSGALAGQRDVLDEIGALQATTDGLLRANSELLALQSEEVRRAGTDPAVGVETIRLSFDRIYASIDAIETFKAGAVRTMATTVESLSGEIRRAEDYLRRSHDAAVDGREPAEGA</sequence>
<dbReference type="OrthoDB" id="1654346at2"/>
<proteinExistence type="inferred from homology"/>
<evidence type="ECO:0000313" key="2">
    <source>
        <dbReference type="EMBL" id="AXB41699.1"/>
    </source>
</evidence>
<dbReference type="EMBL" id="CP015163">
    <property type="protein sequence ID" value="AXB41699.1"/>
    <property type="molecule type" value="Genomic_DNA"/>
</dbReference>
<dbReference type="PANTHER" id="PTHR38432">
    <property type="entry name" value="TELA-LIKE PROTEIN SAOUHSC_01408"/>
    <property type="match status" value="1"/>
</dbReference>
<gene>
    <name evidence="2" type="ORF">A4R43_03510</name>
</gene>
<reference evidence="2 3" key="1">
    <citation type="submission" date="2016-04" db="EMBL/GenBank/DDBJ databases">
        <title>Complete genome sequence and analysis of deep-sea sediment isolate, Amycolatopsis sp. WP1.</title>
        <authorList>
            <person name="Wang H."/>
            <person name="Chen S."/>
            <person name="Wu Q."/>
        </authorList>
    </citation>
    <scope>NUCLEOTIDE SEQUENCE [LARGE SCALE GENOMIC DNA]</scope>
    <source>
        <strain evidence="2 3">WP1</strain>
    </source>
</reference>
<dbReference type="RefSeq" id="WP_113690970.1">
    <property type="nucleotide sequence ID" value="NZ_CP015163.1"/>
</dbReference>
<keyword evidence="3" id="KW-1185">Reference proteome</keyword>
<dbReference type="AlphaFoldDB" id="A0A344L0X5"/>